<proteinExistence type="predicted"/>
<dbReference type="EMBL" id="UXEP01000002">
    <property type="protein sequence ID" value="VDC41695.1"/>
    <property type="molecule type" value="Genomic_DNA"/>
</dbReference>
<evidence type="ECO:0000313" key="1">
    <source>
        <dbReference type="EMBL" id="VDC41695.1"/>
    </source>
</evidence>
<name>A0A3P5XMY5_STRCB</name>
<keyword evidence="2" id="KW-1185">Reference proteome</keyword>
<dbReference type="Proteomes" id="UP000280759">
    <property type="component" value="Unassembled WGS sequence"/>
</dbReference>
<reference evidence="1 2" key="1">
    <citation type="submission" date="2018-10" db="EMBL/GenBank/DDBJ databases">
        <authorList>
            <consortium name="Molecular Microbiology and Infection Unit (UMMI)"/>
            <person name="Machado M."/>
        </authorList>
    </citation>
    <scope>NUCLEOTIDE SEQUENCE [LARGE SCALE GENOMIC DNA]</scope>
    <source>
        <strain evidence="1">FMV2238.02</strain>
    </source>
</reference>
<organism evidence="1 2">
    <name type="scientific">Streptococcus canis</name>
    <dbReference type="NCBI Taxonomy" id="1329"/>
    <lineage>
        <taxon>Bacteria</taxon>
        <taxon>Bacillati</taxon>
        <taxon>Bacillota</taxon>
        <taxon>Bacilli</taxon>
        <taxon>Lactobacillales</taxon>
        <taxon>Streptococcaceae</taxon>
        <taxon>Streptococcus</taxon>
    </lineage>
</organism>
<gene>
    <name evidence="1" type="ORF">FMV2238Y02_01540</name>
</gene>
<protein>
    <submittedName>
        <fullName evidence="1">Uncharacterized protein</fullName>
    </submittedName>
</protein>
<evidence type="ECO:0000313" key="2">
    <source>
        <dbReference type="Proteomes" id="UP000280759"/>
    </source>
</evidence>
<dbReference type="AlphaFoldDB" id="A0A3P5XMY5"/>
<accession>A0A3P5XMY5</accession>
<sequence length="134" mass="15521">MTNEREKEEAKVALEELLHQIQVIHLELELVRNWGYFDFFGDGMLVSWIKRRKVSKVNQLLIDLQATVQNCQKELADVDRLLLTEIPNTSWDKTLDIWLDNPVTDWRVIKESKHLLKAVEALEAVAKSALAKLA</sequence>
<dbReference type="RefSeq" id="WP_185730794.1">
    <property type="nucleotide sequence ID" value="NZ_UXEP01000002.1"/>
</dbReference>